<name>A0A1R2BHH6_9CILI</name>
<comment type="caution">
    <text evidence="2">The sequence shown here is derived from an EMBL/GenBank/DDBJ whole genome shotgun (WGS) entry which is preliminary data.</text>
</comment>
<evidence type="ECO:0000256" key="1">
    <source>
        <dbReference type="SAM" id="MobiDB-lite"/>
    </source>
</evidence>
<dbReference type="Proteomes" id="UP000187209">
    <property type="component" value="Unassembled WGS sequence"/>
</dbReference>
<protein>
    <submittedName>
        <fullName evidence="2">Uncharacterized protein</fullName>
    </submittedName>
</protein>
<feature type="region of interest" description="Disordered" evidence="1">
    <location>
        <begin position="232"/>
        <end position="264"/>
    </location>
</feature>
<gene>
    <name evidence="2" type="ORF">SteCoe_24484</name>
</gene>
<organism evidence="2 3">
    <name type="scientific">Stentor coeruleus</name>
    <dbReference type="NCBI Taxonomy" id="5963"/>
    <lineage>
        <taxon>Eukaryota</taxon>
        <taxon>Sar</taxon>
        <taxon>Alveolata</taxon>
        <taxon>Ciliophora</taxon>
        <taxon>Postciliodesmatophora</taxon>
        <taxon>Heterotrichea</taxon>
        <taxon>Heterotrichida</taxon>
        <taxon>Stentoridae</taxon>
        <taxon>Stentor</taxon>
    </lineage>
</organism>
<evidence type="ECO:0000313" key="2">
    <source>
        <dbReference type="EMBL" id="OMJ76189.1"/>
    </source>
</evidence>
<evidence type="ECO:0000313" key="3">
    <source>
        <dbReference type="Proteomes" id="UP000187209"/>
    </source>
</evidence>
<feature type="compositionally biased region" description="Polar residues" evidence="1">
    <location>
        <begin position="1"/>
        <end position="14"/>
    </location>
</feature>
<proteinExistence type="predicted"/>
<keyword evidence="3" id="KW-1185">Reference proteome</keyword>
<feature type="compositionally biased region" description="Low complexity" evidence="1">
    <location>
        <begin position="15"/>
        <end position="27"/>
    </location>
</feature>
<dbReference type="AlphaFoldDB" id="A0A1R2BHH6"/>
<reference evidence="2 3" key="1">
    <citation type="submission" date="2016-11" db="EMBL/GenBank/DDBJ databases">
        <title>The macronuclear genome of Stentor coeruleus: a giant cell with tiny introns.</title>
        <authorList>
            <person name="Slabodnick M."/>
            <person name="Ruby J.G."/>
            <person name="Reiff S.B."/>
            <person name="Swart E.C."/>
            <person name="Gosai S."/>
            <person name="Prabakaran S."/>
            <person name="Witkowska E."/>
            <person name="Larue G.E."/>
            <person name="Fisher S."/>
            <person name="Freeman R.M."/>
            <person name="Gunawardena J."/>
            <person name="Chu W."/>
            <person name="Stover N.A."/>
            <person name="Gregory B.D."/>
            <person name="Nowacki M."/>
            <person name="Derisi J."/>
            <person name="Roy S.W."/>
            <person name="Marshall W.F."/>
            <person name="Sood P."/>
        </authorList>
    </citation>
    <scope>NUCLEOTIDE SEQUENCE [LARGE SCALE GENOMIC DNA]</scope>
    <source>
        <strain evidence="2">WM001</strain>
    </source>
</reference>
<sequence>MKSTGHSNCASRCQSTTSKSNNSSVSSILKDASISRPKTKNKVRFEDSPEASEIHFSNSPKNHIQSESSGYNKPYFAHNIDINLNDLTSSIKISTPISTSPSSKFFNKQRIATDKNYSETLKAMKTTNGSNTGNIKQNSVKVVAVHEVSEPRFVPKVINYSFRNQDFYDKLSKFYANPEKNEDDGKGQQERIFVKLDPSLIGKNYGLDKSKGEKEGLIGVIHLKPCTVFSPGKDKDIRGKSLSPTRDNVSPLKKNRISGQNILN</sequence>
<dbReference type="EMBL" id="MPUH01000645">
    <property type="protein sequence ID" value="OMJ76189.1"/>
    <property type="molecule type" value="Genomic_DNA"/>
</dbReference>
<feature type="compositionally biased region" description="Polar residues" evidence="1">
    <location>
        <begin position="55"/>
        <end position="70"/>
    </location>
</feature>
<feature type="region of interest" description="Disordered" evidence="1">
    <location>
        <begin position="1"/>
        <end position="70"/>
    </location>
</feature>
<accession>A0A1R2BHH6</accession>